<name>A0A8J8NE35_HALGN</name>
<dbReference type="GO" id="GO:0016020">
    <property type="term" value="C:membrane"/>
    <property type="evidence" value="ECO:0007669"/>
    <property type="project" value="TreeGrafter"/>
</dbReference>
<proteinExistence type="predicted"/>
<dbReference type="PANTHER" id="PTHR15048:SF0">
    <property type="entry name" value="STARCH-BINDING DOMAIN-CONTAINING PROTEIN 1"/>
    <property type="match status" value="1"/>
</dbReference>
<sequence>MRTLSRSTPKYTFVDSDSQGLKPFCSLRLPRVCAPPQAGTSQLLSDIIILQSIITKVNNKFMEATNYKPVLEQQDDLLHDFKVRLHDLEERKCSQIAKMKTASQIQAHPLFQAHKKEIYALAMELALGKKIVKKQQASTPTVGAAAADPSEMEPIVQSVEIRVHYVTNFGQEVYLVGSLPSLGAWDAYNKGIRLTWSEGHLWRVILPLDGTFPSLNSLAEYKFIIKQGGKFIRWEEGKNHQLDLKSIQLQMGEGLRQKGITQIKNIQPTFTLELPKASATDDSFKVLFDKKLLQVQAYWHAQ</sequence>
<evidence type="ECO:0000259" key="1">
    <source>
        <dbReference type="PROSITE" id="PS51166"/>
    </source>
</evidence>
<dbReference type="Gene3D" id="2.60.40.10">
    <property type="entry name" value="Immunoglobulins"/>
    <property type="match status" value="1"/>
</dbReference>
<dbReference type="SMART" id="SM01065">
    <property type="entry name" value="CBM_2"/>
    <property type="match status" value="1"/>
</dbReference>
<dbReference type="OrthoDB" id="283460at2759"/>
<reference evidence="2" key="1">
    <citation type="submission" date="2019-06" db="EMBL/GenBank/DDBJ databases">
        <authorList>
            <person name="Zheng W."/>
        </authorList>
    </citation>
    <scope>NUCLEOTIDE SEQUENCE</scope>
    <source>
        <strain evidence="2">QDHG01</strain>
    </source>
</reference>
<dbReference type="Proteomes" id="UP000785679">
    <property type="component" value="Unassembled WGS sequence"/>
</dbReference>
<dbReference type="AlphaFoldDB" id="A0A8J8NE35"/>
<organism evidence="2 3">
    <name type="scientific">Halteria grandinella</name>
    <dbReference type="NCBI Taxonomy" id="5974"/>
    <lineage>
        <taxon>Eukaryota</taxon>
        <taxon>Sar</taxon>
        <taxon>Alveolata</taxon>
        <taxon>Ciliophora</taxon>
        <taxon>Intramacronucleata</taxon>
        <taxon>Spirotrichea</taxon>
        <taxon>Stichotrichia</taxon>
        <taxon>Sporadotrichida</taxon>
        <taxon>Halteriidae</taxon>
        <taxon>Halteria</taxon>
    </lineage>
</organism>
<comment type="caution">
    <text evidence="2">The sequence shown here is derived from an EMBL/GenBank/DDBJ whole genome shotgun (WGS) entry which is preliminary data.</text>
</comment>
<gene>
    <name evidence="2" type="ORF">FGO68_gene8633</name>
</gene>
<dbReference type="PANTHER" id="PTHR15048">
    <property type="entry name" value="STARCH-BINDING DOMAIN-CONTAINING PROTEIN 1"/>
    <property type="match status" value="1"/>
</dbReference>
<dbReference type="GO" id="GO:2001070">
    <property type="term" value="F:starch binding"/>
    <property type="evidence" value="ECO:0007669"/>
    <property type="project" value="InterPro"/>
</dbReference>
<dbReference type="EMBL" id="RRYP01020297">
    <property type="protein sequence ID" value="TNV72974.1"/>
    <property type="molecule type" value="Genomic_DNA"/>
</dbReference>
<keyword evidence="3" id="KW-1185">Reference proteome</keyword>
<feature type="domain" description="CBM20" evidence="1">
    <location>
        <begin position="149"/>
        <end position="263"/>
    </location>
</feature>
<dbReference type="InterPro" id="IPR013783">
    <property type="entry name" value="Ig-like_fold"/>
</dbReference>
<accession>A0A8J8NE35</accession>
<dbReference type="CDD" id="cd05467">
    <property type="entry name" value="CBM20"/>
    <property type="match status" value="1"/>
</dbReference>
<dbReference type="PROSITE" id="PS51166">
    <property type="entry name" value="CBM20"/>
    <property type="match status" value="1"/>
</dbReference>
<evidence type="ECO:0000313" key="3">
    <source>
        <dbReference type="Proteomes" id="UP000785679"/>
    </source>
</evidence>
<dbReference type="InterPro" id="IPR013784">
    <property type="entry name" value="Carb-bd-like_fold"/>
</dbReference>
<dbReference type="InterPro" id="IPR002044">
    <property type="entry name" value="CBM20"/>
</dbReference>
<evidence type="ECO:0000313" key="2">
    <source>
        <dbReference type="EMBL" id="TNV72974.1"/>
    </source>
</evidence>
<dbReference type="Pfam" id="PF00686">
    <property type="entry name" value="CBM_20"/>
    <property type="match status" value="1"/>
</dbReference>
<protein>
    <recommendedName>
        <fullName evidence="1">CBM20 domain-containing protein</fullName>
    </recommendedName>
</protein>
<dbReference type="SUPFAM" id="SSF49452">
    <property type="entry name" value="Starch-binding domain-like"/>
    <property type="match status" value="1"/>
</dbReference>